<dbReference type="VEuPathDB" id="AmoebaDB:NAEGRDRAFT_73721"/>
<keyword evidence="5" id="KW-0346">Stress response</keyword>
<keyword evidence="10" id="KW-1185">Reference proteome</keyword>
<dbReference type="RefSeq" id="XP_002671169.1">
    <property type="nucleotide sequence ID" value="XM_002671123.1"/>
</dbReference>
<dbReference type="InterPro" id="IPR027410">
    <property type="entry name" value="TCP-1-like_intermed_sf"/>
</dbReference>
<comment type="function">
    <text evidence="7">Implicated in mitochondrial protein import and macromolecular assembly. May facilitate the correct folding of imported proteins. May also prevent misfolding and promote the refolding and proper assembly of unfolded polypeptides generated under stress conditions in the mitochondrial matrix.</text>
</comment>
<dbReference type="eggNOG" id="KOG0357">
    <property type="taxonomic scope" value="Eukaryota"/>
</dbReference>
<evidence type="ECO:0000256" key="6">
    <source>
        <dbReference type="ARBA" id="ARBA00023186"/>
    </source>
</evidence>
<dbReference type="Pfam" id="PF00118">
    <property type="entry name" value="Cpn60_TCP1"/>
    <property type="match status" value="1"/>
</dbReference>
<comment type="similarity">
    <text evidence="1 8">Belongs to the TCP-1 chaperonin family.</text>
</comment>
<keyword evidence="2 8" id="KW-0547">Nucleotide-binding</keyword>
<protein>
    <submittedName>
        <fullName evidence="9">Predicted protein</fullName>
    </submittedName>
</protein>
<proteinExistence type="inferred from homology"/>
<dbReference type="KEGG" id="ngr:NAEGRDRAFT_73721"/>
<dbReference type="SUPFAM" id="SSF54849">
    <property type="entry name" value="GroEL-intermediate domain like"/>
    <property type="match status" value="1"/>
</dbReference>
<evidence type="ECO:0000256" key="1">
    <source>
        <dbReference type="ARBA" id="ARBA00008020"/>
    </source>
</evidence>
<dbReference type="GO" id="GO:0140662">
    <property type="term" value="F:ATP-dependent protein folding chaperone"/>
    <property type="evidence" value="ECO:0007669"/>
    <property type="project" value="InterPro"/>
</dbReference>
<name>D2VXE6_NAEGR</name>
<keyword evidence="4" id="KW-0809">Transit peptide</keyword>
<evidence type="ECO:0000313" key="9">
    <source>
        <dbReference type="EMBL" id="EFC38425.1"/>
    </source>
</evidence>
<evidence type="ECO:0000256" key="7">
    <source>
        <dbReference type="ARBA" id="ARBA00025467"/>
    </source>
</evidence>
<dbReference type="InterPro" id="IPR017998">
    <property type="entry name" value="Chaperone_TCP-1"/>
</dbReference>
<accession>D2VXE6</accession>
<evidence type="ECO:0000256" key="5">
    <source>
        <dbReference type="ARBA" id="ARBA00023016"/>
    </source>
</evidence>
<dbReference type="InterPro" id="IPR002423">
    <property type="entry name" value="Cpn60/GroEL/TCP-1"/>
</dbReference>
<evidence type="ECO:0000256" key="8">
    <source>
        <dbReference type="RuleBase" id="RU004187"/>
    </source>
</evidence>
<dbReference type="SUPFAM" id="SSF48592">
    <property type="entry name" value="GroEL equatorial domain-like"/>
    <property type="match status" value="1"/>
</dbReference>
<dbReference type="InterPro" id="IPR027413">
    <property type="entry name" value="GROEL-like_equatorial_sf"/>
</dbReference>
<gene>
    <name evidence="9" type="ORF">NAEGRDRAFT_73721</name>
</gene>
<dbReference type="Gene3D" id="3.50.7.10">
    <property type="entry name" value="GroEL"/>
    <property type="match status" value="1"/>
</dbReference>
<dbReference type="GO" id="GO:0005524">
    <property type="term" value="F:ATP binding"/>
    <property type="evidence" value="ECO:0007669"/>
    <property type="project" value="UniProtKB-KW"/>
</dbReference>
<dbReference type="InParanoid" id="D2VXE6"/>
<dbReference type="AlphaFoldDB" id="D2VXE6"/>
<organism evidence="10">
    <name type="scientific">Naegleria gruberi</name>
    <name type="common">Amoeba</name>
    <dbReference type="NCBI Taxonomy" id="5762"/>
    <lineage>
        <taxon>Eukaryota</taxon>
        <taxon>Discoba</taxon>
        <taxon>Heterolobosea</taxon>
        <taxon>Tetramitia</taxon>
        <taxon>Eutetramitia</taxon>
        <taxon>Vahlkampfiidae</taxon>
        <taxon>Naegleria</taxon>
    </lineage>
</organism>
<reference evidence="9 10" key="1">
    <citation type="journal article" date="2010" name="Cell">
        <title>The genome of Naegleria gruberi illuminates early eukaryotic versatility.</title>
        <authorList>
            <person name="Fritz-Laylin L.K."/>
            <person name="Prochnik S.E."/>
            <person name="Ginger M.L."/>
            <person name="Dacks J.B."/>
            <person name="Carpenter M.L."/>
            <person name="Field M.C."/>
            <person name="Kuo A."/>
            <person name="Paredez A."/>
            <person name="Chapman J."/>
            <person name="Pham J."/>
            <person name="Shu S."/>
            <person name="Neupane R."/>
            <person name="Cipriano M."/>
            <person name="Mancuso J."/>
            <person name="Tu H."/>
            <person name="Salamov A."/>
            <person name="Lindquist E."/>
            <person name="Shapiro H."/>
            <person name="Lucas S."/>
            <person name="Grigoriev I.V."/>
            <person name="Cande W.Z."/>
            <person name="Fulton C."/>
            <person name="Rokhsar D.S."/>
            <person name="Dawson S.C."/>
        </authorList>
    </citation>
    <scope>NUCLEOTIDE SEQUENCE [LARGE SCALE GENOMIC DNA]</scope>
    <source>
        <strain evidence="9 10">NEG-M</strain>
    </source>
</reference>
<dbReference type="STRING" id="5762.D2VXE6"/>
<dbReference type="InterPro" id="IPR027409">
    <property type="entry name" value="GroEL-like_apical_dom_sf"/>
</dbReference>
<dbReference type="EMBL" id="GG738907">
    <property type="protein sequence ID" value="EFC38425.1"/>
    <property type="molecule type" value="Genomic_DNA"/>
</dbReference>
<dbReference type="Gene3D" id="1.10.560.10">
    <property type="entry name" value="GroEL-like equatorial domain"/>
    <property type="match status" value="1"/>
</dbReference>
<dbReference type="GeneID" id="8858340"/>
<keyword evidence="6 8" id="KW-0143">Chaperone</keyword>
<dbReference type="OrthoDB" id="19664at2759"/>
<evidence type="ECO:0000256" key="3">
    <source>
        <dbReference type="ARBA" id="ARBA00022840"/>
    </source>
</evidence>
<dbReference type="OMA" id="SMDDQNG"/>
<keyword evidence="3 8" id="KW-0067">ATP-binding</keyword>
<sequence length="599" mass="67163">MQRHHQQLVDSEVKSSTAVMKPSLLSEHVRTSSSTRNDYIDNIQACIDVGEKLKSLLGPKALENLIVDRESGEIIITNDGATAIEYMKFNNPLAQLFIELSQSVDDQIGDGTTSVVVLASSMLEQSLKLIREGVHPMKIVKYYSIFNDIIEKHLTEYQALKLELNNESSKSYITQLVKTTLNSKFSSTSIPNLSHIAVDSMYITKGERRFIKIIKSGKAENSITFRGSSTNETKIISNEIIVNTNFIHENMKENVNLKNQKLALVLFELDKPKAHKSRLDDINSIDNSQIDRLIKEEESYIKKIVVQLKKLGVGLICVQENLSAGFHAGVSDTAKFWLQKSKINCMIPISKDEMNLIADAFQLHAISSIDQLSNLVESGTTEEKGKFVQSIEYVKHLSIGRQSFISFGQTAEQYQNYPCATIVLSAPTQVAVDEVERALHDALRVVEVCFKHPSLVPGGGACEMSLSAYIHCNFLNSTTNSNKCSPLEKLIMASFSNAIEEVPHILSQGCQNHVPSALLNELRHIYTESIYHNQPSPNVGIYLSNQQEETLHPIQDMKERKVFELLHSKISQMKMALQTVQRILKIRKVFISTPPTTNK</sequence>
<evidence type="ECO:0000313" key="10">
    <source>
        <dbReference type="Proteomes" id="UP000006671"/>
    </source>
</evidence>
<dbReference type="SUPFAM" id="SSF52029">
    <property type="entry name" value="GroEL apical domain-like"/>
    <property type="match status" value="1"/>
</dbReference>
<dbReference type="PANTHER" id="PTHR11353">
    <property type="entry name" value="CHAPERONIN"/>
    <property type="match status" value="1"/>
</dbReference>
<evidence type="ECO:0000256" key="2">
    <source>
        <dbReference type="ARBA" id="ARBA00022741"/>
    </source>
</evidence>
<evidence type="ECO:0000256" key="4">
    <source>
        <dbReference type="ARBA" id="ARBA00022946"/>
    </source>
</evidence>
<dbReference type="Proteomes" id="UP000006671">
    <property type="component" value="Unassembled WGS sequence"/>
</dbReference>
<dbReference type="PRINTS" id="PR00304">
    <property type="entry name" value="TCOMPLEXTCP1"/>
</dbReference>
<dbReference type="Gene3D" id="3.30.260.10">
    <property type="entry name" value="TCP-1-like chaperonin intermediate domain"/>
    <property type="match status" value="1"/>
</dbReference>